<feature type="compositionally biased region" description="Low complexity" evidence="3">
    <location>
        <begin position="132"/>
        <end position="170"/>
    </location>
</feature>
<evidence type="ECO:0000259" key="4">
    <source>
        <dbReference type="PROSITE" id="PS51279"/>
    </source>
</evidence>
<dbReference type="GO" id="GO:0000812">
    <property type="term" value="C:Swr1 complex"/>
    <property type="evidence" value="ECO:0007669"/>
    <property type="project" value="TreeGrafter"/>
</dbReference>
<evidence type="ECO:0000256" key="2">
    <source>
        <dbReference type="ARBA" id="ARBA00019138"/>
    </source>
</evidence>
<proteinExistence type="inferred from homology"/>
<comment type="caution">
    <text evidence="5">The sequence shown here is derived from an EMBL/GenBank/DDBJ whole genome shotgun (WGS) entry which is preliminary data.</text>
</comment>
<dbReference type="EMBL" id="WHVB01000008">
    <property type="protein sequence ID" value="KAF8480389.1"/>
    <property type="molecule type" value="Genomic_DNA"/>
</dbReference>
<evidence type="ECO:0000256" key="3">
    <source>
        <dbReference type="SAM" id="MobiDB-lite"/>
    </source>
</evidence>
<feature type="region of interest" description="Disordered" evidence="3">
    <location>
        <begin position="1"/>
        <end position="51"/>
    </location>
</feature>
<dbReference type="AlphaFoldDB" id="A0A9P5T957"/>
<dbReference type="PANTHER" id="PTHR48407:SF1">
    <property type="entry name" value="CRANIOFACIAL DEVELOPMENT PROTEIN 1"/>
    <property type="match status" value="1"/>
</dbReference>
<reference evidence="5" key="1">
    <citation type="submission" date="2019-10" db="EMBL/GenBank/DDBJ databases">
        <authorList>
            <consortium name="DOE Joint Genome Institute"/>
            <person name="Kuo A."/>
            <person name="Miyauchi S."/>
            <person name="Kiss E."/>
            <person name="Drula E."/>
            <person name="Kohler A."/>
            <person name="Sanchez-Garcia M."/>
            <person name="Andreopoulos B."/>
            <person name="Barry K.W."/>
            <person name="Bonito G."/>
            <person name="Buee M."/>
            <person name="Carver A."/>
            <person name="Chen C."/>
            <person name="Cichocki N."/>
            <person name="Clum A."/>
            <person name="Culley D."/>
            <person name="Crous P.W."/>
            <person name="Fauchery L."/>
            <person name="Girlanda M."/>
            <person name="Hayes R."/>
            <person name="Keri Z."/>
            <person name="LaButti K."/>
            <person name="Lipzen A."/>
            <person name="Lombard V."/>
            <person name="Magnuson J."/>
            <person name="Maillard F."/>
            <person name="Morin E."/>
            <person name="Murat C."/>
            <person name="Nolan M."/>
            <person name="Ohm R."/>
            <person name="Pangilinan J."/>
            <person name="Pereira M."/>
            <person name="Perotto S."/>
            <person name="Peter M."/>
            <person name="Riley R."/>
            <person name="Sitrit Y."/>
            <person name="Stielow B."/>
            <person name="Szollosi G."/>
            <person name="Zifcakova L."/>
            <person name="Stursova M."/>
            <person name="Spatafora J.W."/>
            <person name="Tedersoo L."/>
            <person name="Vaario L.-M."/>
            <person name="Yamada A."/>
            <person name="Yan M."/>
            <person name="Wang P."/>
            <person name="Xu J."/>
            <person name="Bruns T."/>
            <person name="Baldrian P."/>
            <person name="Vilgalys R."/>
            <person name="Henrissat B."/>
            <person name="Grigoriev I.V."/>
            <person name="Hibbett D."/>
            <person name="Nagy L.G."/>
            <person name="Martin F.M."/>
        </authorList>
    </citation>
    <scope>NUCLEOTIDE SEQUENCE</scope>
    <source>
        <strain evidence="5">Prilba</strain>
    </source>
</reference>
<evidence type="ECO:0000256" key="1">
    <source>
        <dbReference type="ARBA" id="ARBA00010465"/>
    </source>
</evidence>
<comment type="similarity">
    <text evidence="1">Belongs to the SWC5 family.</text>
</comment>
<feature type="compositionally biased region" description="Acidic residues" evidence="3">
    <location>
        <begin position="15"/>
        <end position="29"/>
    </location>
</feature>
<protein>
    <recommendedName>
        <fullName evidence="2">SWR1-complex protein 5</fullName>
    </recommendedName>
</protein>
<feature type="region of interest" description="Disordered" evidence="3">
    <location>
        <begin position="107"/>
        <end position="201"/>
    </location>
</feature>
<sequence>MSTLDGTSNHHNSDSEDDLDYVPEGEGQDSDTLVERDTKRPRVGSPPPTQEDLAAVKSVRQALWAQFQDSVDAPSTLPEVSEPKRTVKIEKRHRFAGEDVVEIVEVAEDSTDAKKWPLWKPPNGQDEAVPRSNSSSKPTPPSTSTDEYPPAATAAAAASSSSPSSTVASTQTLTKRPIRRKPKLQLAELPSAAGSQKGKKLTTLEMSALEWKAHVNASSGGEPELASELEANRRGGGYLEKVEFLQRVGDRKNQTLEANKDTKRRRG</sequence>
<dbReference type="InterPro" id="IPR027124">
    <property type="entry name" value="Swc5/CFDP1/2"/>
</dbReference>
<evidence type="ECO:0000313" key="6">
    <source>
        <dbReference type="Proteomes" id="UP000759537"/>
    </source>
</evidence>
<dbReference type="Proteomes" id="UP000759537">
    <property type="component" value="Unassembled WGS sequence"/>
</dbReference>
<organism evidence="5 6">
    <name type="scientific">Russula ochroleuca</name>
    <dbReference type="NCBI Taxonomy" id="152965"/>
    <lineage>
        <taxon>Eukaryota</taxon>
        <taxon>Fungi</taxon>
        <taxon>Dikarya</taxon>
        <taxon>Basidiomycota</taxon>
        <taxon>Agaricomycotina</taxon>
        <taxon>Agaricomycetes</taxon>
        <taxon>Russulales</taxon>
        <taxon>Russulaceae</taxon>
        <taxon>Russula</taxon>
    </lineage>
</organism>
<evidence type="ECO:0000313" key="5">
    <source>
        <dbReference type="EMBL" id="KAF8480389.1"/>
    </source>
</evidence>
<dbReference type="PROSITE" id="PS51279">
    <property type="entry name" value="BCNT_C"/>
    <property type="match status" value="1"/>
</dbReference>
<keyword evidence="6" id="KW-1185">Reference proteome</keyword>
<feature type="compositionally biased region" description="Polar residues" evidence="3">
    <location>
        <begin position="1"/>
        <end position="10"/>
    </location>
</feature>
<dbReference type="PANTHER" id="PTHR48407">
    <property type="entry name" value="CRANIOFACIAL DEVELOPMENT PROTEIN 1"/>
    <property type="match status" value="1"/>
</dbReference>
<name>A0A9P5T957_9AGAM</name>
<reference evidence="5" key="2">
    <citation type="journal article" date="2020" name="Nat. Commun.">
        <title>Large-scale genome sequencing of mycorrhizal fungi provides insights into the early evolution of symbiotic traits.</title>
        <authorList>
            <person name="Miyauchi S."/>
            <person name="Kiss E."/>
            <person name="Kuo A."/>
            <person name="Drula E."/>
            <person name="Kohler A."/>
            <person name="Sanchez-Garcia M."/>
            <person name="Morin E."/>
            <person name="Andreopoulos B."/>
            <person name="Barry K.W."/>
            <person name="Bonito G."/>
            <person name="Buee M."/>
            <person name="Carver A."/>
            <person name="Chen C."/>
            <person name="Cichocki N."/>
            <person name="Clum A."/>
            <person name="Culley D."/>
            <person name="Crous P.W."/>
            <person name="Fauchery L."/>
            <person name="Girlanda M."/>
            <person name="Hayes R.D."/>
            <person name="Keri Z."/>
            <person name="LaButti K."/>
            <person name="Lipzen A."/>
            <person name="Lombard V."/>
            <person name="Magnuson J."/>
            <person name="Maillard F."/>
            <person name="Murat C."/>
            <person name="Nolan M."/>
            <person name="Ohm R.A."/>
            <person name="Pangilinan J."/>
            <person name="Pereira M.F."/>
            <person name="Perotto S."/>
            <person name="Peter M."/>
            <person name="Pfister S."/>
            <person name="Riley R."/>
            <person name="Sitrit Y."/>
            <person name="Stielow J.B."/>
            <person name="Szollosi G."/>
            <person name="Zifcakova L."/>
            <person name="Stursova M."/>
            <person name="Spatafora J.W."/>
            <person name="Tedersoo L."/>
            <person name="Vaario L.M."/>
            <person name="Yamada A."/>
            <person name="Yan M."/>
            <person name="Wang P."/>
            <person name="Xu J."/>
            <person name="Bruns T."/>
            <person name="Baldrian P."/>
            <person name="Vilgalys R."/>
            <person name="Dunand C."/>
            <person name="Henrissat B."/>
            <person name="Grigoriev I.V."/>
            <person name="Hibbett D."/>
            <person name="Nagy L.G."/>
            <person name="Martin F.M."/>
        </authorList>
    </citation>
    <scope>NUCLEOTIDE SEQUENCE</scope>
    <source>
        <strain evidence="5">Prilba</strain>
    </source>
</reference>
<dbReference type="InterPro" id="IPR011421">
    <property type="entry name" value="BCNT-C"/>
</dbReference>
<accession>A0A9P5T957</accession>
<dbReference type="OrthoDB" id="445677at2759"/>
<feature type="domain" description="BCNT-C" evidence="4">
    <location>
        <begin position="180"/>
        <end position="266"/>
    </location>
</feature>
<dbReference type="Pfam" id="PF07572">
    <property type="entry name" value="BCNT"/>
    <property type="match status" value="1"/>
</dbReference>
<gene>
    <name evidence="5" type="ORF">DFH94DRAFT_794008</name>
</gene>